<proteinExistence type="predicted"/>
<evidence type="ECO:0000313" key="2">
    <source>
        <dbReference type="Proteomes" id="UP000276133"/>
    </source>
</evidence>
<evidence type="ECO:0000313" key="1">
    <source>
        <dbReference type="EMBL" id="RNA36987.1"/>
    </source>
</evidence>
<comment type="caution">
    <text evidence="1">The sequence shown here is derived from an EMBL/GenBank/DDBJ whole genome shotgun (WGS) entry which is preliminary data.</text>
</comment>
<gene>
    <name evidence="1" type="ORF">BpHYR1_001180</name>
</gene>
<keyword evidence="2" id="KW-1185">Reference proteome</keyword>
<protein>
    <submittedName>
        <fullName evidence="1">Uncharacterized protein</fullName>
    </submittedName>
</protein>
<name>A0A3M7SMY7_BRAPC</name>
<dbReference type="AlphaFoldDB" id="A0A3M7SMY7"/>
<accession>A0A3M7SMY7</accession>
<reference evidence="1 2" key="1">
    <citation type="journal article" date="2018" name="Sci. Rep.">
        <title>Genomic signatures of local adaptation to the degree of environmental predictability in rotifers.</title>
        <authorList>
            <person name="Franch-Gras L."/>
            <person name="Hahn C."/>
            <person name="Garcia-Roger E.M."/>
            <person name="Carmona M.J."/>
            <person name="Serra M."/>
            <person name="Gomez A."/>
        </authorList>
    </citation>
    <scope>NUCLEOTIDE SEQUENCE [LARGE SCALE GENOMIC DNA]</scope>
    <source>
        <strain evidence="1">HYR1</strain>
    </source>
</reference>
<dbReference type="Proteomes" id="UP000276133">
    <property type="component" value="Unassembled WGS sequence"/>
</dbReference>
<organism evidence="1 2">
    <name type="scientific">Brachionus plicatilis</name>
    <name type="common">Marine rotifer</name>
    <name type="synonym">Brachionus muelleri</name>
    <dbReference type="NCBI Taxonomy" id="10195"/>
    <lineage>
        <taxon>Eukaryota</taxon>
        <taxon>Metazoa</taxon>
        <taxon>Spiralia</taxon>
        <taxon>Gnathifera</taxon>
        <taxon>Rotifera</taxon>
        <taxon>Eurotatoria</taxon>
        <taxon>Monogononta</taxon>
        <taxon>Pseudotrocha</taxon>
        <taxon>Ploima</taxon>
        <taxon>Brachionidae</taxon>
        <taxon>Brachionus</taxon>
    </lineage>
</organism>
<sequence length="74" mass="8683">MPLKRDSINRMDRSTKDGIFFVVLTCQEILEHPVFPEQLLGTDKQINKKIKKCCCVCCEERACCDELIKQTREY</sequence>
<dbReference type="EMBL" id="REGN01001109">
    <property type="protein sequence ID" value="RNA36987.1"/>
    <property type="molecule type" value="Genomic_DNA"/>
</dbReference>